<dbReference type="HOGENOM" id="CLU_045643_1_0_0"/>
<dbReference type="KEGG" id="tta:Theth_1761"/>
<dbReference type="InterPro" id="IPR004216">
    <property type="entry name" value="Fuc/Ara_isomerase_C"/>
</dbReference>
<dbReference type="PANTHER" id="PTHR36120">
    <property type="entry name" value="FUCOSE ISOMERASE"/>
    <property type="match status" value="1"/>
</dbReference>
<name>F7YVX8_9THEM</name>
<dbReference type="PANTHER" id="PTHR36120:SF1">
    <property type="entry name" value="L-FUCOSE ISOMERASE C-TERMINAL DOMAIN-CONTAINING PROTEIN"/>
    <property type="match status" value="1"/>
</dbReference>
<evidence type="ECO:0000256" key="3">
    <source>
        <dbReference type="SAM" id="Coils"/>
    </source>
</evidence>
<organism evidence="5 6">
    <name type="scientific">Pseudothermotoga thermarum DSM 5069</name>
    <dbReference type="NCBI Taxonomy" id="688269"/>
    <lineage>
        <taxon>Bacteria</taxon>
        <taxon>Thermotogati</taxon>
        <taxon>Thermotogota</taxon>
        <taxon>Thermotogae</taxon>
        <taxon>Thermotogales</taxon>
        <taxon>Thermotogaceae</taxon>
        <taxon>Pseudothermotoga</taxon>
    </lineage>
</organism>
<dbReference type="PATRIC" id="fig|688269.3.peg.1814"/>
<dbReference type="Pfam" id="PF02952">
    <property type="entry name" value="Fucose_iso_C"/>
    <property type="match status" value="1"/>
</dbReference>
<feature type="domain" description="L-fucose isomerase C-terminal" evidence="4">
    <location>
        <begin position="346"/>
        <end position="442"/>
    </location>
</feature>
<dbReference type="GO" id="GO:0008736">
    <property type="term" value="F:L-fucose isomerase activity"/>
    <property type="evidence" value="ECO:0007669"/>
    <property type="project" value="InterPro"/>
</dbReference>
<evidence type="ECO:0000313" key="6">
    <source>
        <dbReference type="Proteomes" id="UP000006804"/>
    </source>
</evidence>
<gene>
    <name evidence="5" type="ORF">Theth_1761</name>
</gene>
<dbReference type="EMBL" id="CP002351">
    <property type="protein sequence ID" value="AEH51805.1"/>
    <property type="molecule type" value="Genomic_DNA"/>
</dbReference>
<dbReference type="STRING" id="688269.Theth_1761"/>
<dbReference type="GO" id="GO:0005737">
    <property type="term" value="C:cytoplasm"/>
    <property type="evidence" value="ECO:0007669"/>
    <property type="project" value="InterPro"/>
</dbReference>
<dbReference type="SUPFAM" id="SSF53743">
    <property type="entry name" value="FucI/AraA N-terminal and middle domains"/>
    <property type="match status" value="1"/>
</dbReference>
<dbReference type="AlphaFoldDB" id="F7YVX8"/>
<sequence length="448" mass="50795">MEKLRIAVIPLVRSTFDVNEGTRVFKEQINILQNIDTNTDWIFPTSTIEYVENLKSFYRTIQKEPVDGIILLSATFHLGDLALHISRDFPTVPIMCWAVPEPPYNGGRVRLNSLVGAHLDFSNLYRAGRNDLIFAYGYANDPDFSKKLLNWLMALRAIKTLKNCKIGLLGGRARSFVNVDVYEPELYKELGVLVEPILLEELFNFSVDKEELENEIQKYTNLYKLVASLDKEKLEKVARLKIMLEKLYKISKVHALAIRCWPEFANYYGISPCAAMSSNMAEGRIMACEGDVLGALTMVIFKAIGCEEFYLADISQIFETGHLLLWHCGVAAHNLWDQRSERHLDTYFAGGKGVTAGFVLKPGTVTLARLDYIRNHWILFVYETEAIQTDQELKGTYVKVAAKNPVKFVESLIEKGFAHHIVMAYGSYSSTLKTLAQLKGWGVYDSNC</sequence>
<dbReference type="eggNOG" id="COG2407">
    <property type="taxonomic scope" value="Bacteria"/>
</dbReference>
<protein>
    <submittedName>
        <fullName evidence="5">L-fucose isomerase</fullName>
    </submittedName>
</protein>
<keyword evidence="2" id="KW-0119">Carbohydrate metabolism</keyword>
<dbReference type="GO" id="GO:0006004">
    <property type="term" value="P:fucose metabolic process"/>
    <property type="evidence" value="ECO:0007669"/>
    <property type="project" value="InterPro"/>
</dbReference>
<evidence type="ECO:0000256" key="1">
    <source>
        <dbReference type="ARBA" id="ARBA00023235"/>
    </source>
</evidence>
<keyword evidence="6" id="KW-1185">Reference proteome</keyword>
<dbReference type="RefSeq" id="WP_013933013.1">
    <property type="nucleotide sequence ID" value="NC_015707.1"/>
</dbReference>
<dbReference type="Proteomes" id="UP000006804">
    <property type="component" value="Chromosome"/>
</dbReference>
<keyword evidence="3" id="KW-0175">Coiled coil</keyword>
<reference evidence="5 6" key="1">
    <citation type="submission" date="2010-11" db="EMBL/GenBank/DDBJ databases">
        <title>The complete genome of Thermotoga thermarum DSM 5069.</title>
        <authorList>
            <consortium name="US DOE Joint Genome Institute (JGI-PGF)"/>
            <person name="Lucas S."/>
            <person name="Copeland A."/>
            <person name="Lapidus A."/>
            <person name="Bruce D."/>
            <person name="Goodwin L."/>
            <person name="Pitluck S."/>
            <person name="Kyrpides N."/>
            <person name="Mavromatis K."/>
            <person name="Ivanova N."/>
            <person name="Zeytun A."/>
            <person name="Brettin T."/>
            <person name="Detter J.C."/>
            <person name="Tapia R."/>
            <person name="Han C."/>
            <person name="Land M."/>
            <person name="Hauser L."/>
            <person name="Markowitz V."/>
            <person name="Cheng J.-F."/>
            <person name="Hugenholtz P."/>
            <person name="Woyke T."/>
            <person name="Wu D."/>
            <person name="Spring S."/>
            <person name="Schroeder M."/>
            <person name="Brambilla E."/>
            <person name="Klenk H.-P."/>
            <person name="Eisen J.A."/>
        </authorList>
    </citation>
    <scope>NUCLEOTIDE SEQUENCE [LARGE SCALE GENOMIC DNA]</scope>
    <source>
        <strain evidence="5 6">DSM 5069</strain>
    </source>
</reference>
<dbReference type="InterPro" id="IPR009015">
    <property type="entry name" value="Fucose_isomerase_N/cen_sf"/>
</dbReference>
<dbReference type="SUPFAM" id="SSF50443">
    <property type="entry name" value="FucI/AraA C-terminal domain-like"/>
    <property type="match status" value="1"/>
</dbReference>
<evidence type="ECO:0000259" key="4">
    <source>
        <dbReference type="Pfam" id="PF02952"/>
    </source>
</evidence>
<dbReference type="InterPro" id="IPR015888">
    <property type="entry name" value="Fuc_isomerase_C"/>
</dbReference>
<evidence type="ECO:0000313" key="5">
    <source>
        <dbReference type="EMBL" id="AEH51805.1"/>
    </source>
</evidence>
<accession>F7YVX8</accession>
<feature type="coiled-coil region" evidence="3">
    <location>
        <begin position="202"/>
        <end position="229"/>
    </location>
</feature>
<evidence type="ECO:0000256" key="2">
    <source>
        <dbReference type="ARBA" id="ARBA00023277"/>
    </source>
</evidence>
<proteinExistence type="predicted"/>
<keyword evidence="1 5" id="KW-0413">Isomerase</keyword>